<dbReference type="CDD" id="cd00075">
    <property type="entry name" value="HATPase"/>
    <property type="match status" value="1"/>
</dbReference>
<keyword evidence="9 12" id="KW-1133">Transmembrane helix</keyword>
<dbReference type="InterPro" id="IPR036097">
    <property type="entry name" value="HisK_dim/P_sf"/>
</dbReference>
<dbReference type="PRINTS" id="PR00344">
    <property type="entry name" value="BCTRLSENSOR"/>
</dbReference>
<evidence type="ECO:0000256" key="3">
    <source>
        <dbReference type="ARBA" id="ARBA00004236"/>
    </source>
</evidence>
<accession>A0A5D4JIU8</accession>
<dbReference type="Gene3D" id="3.30.565.10">
    <property type="entry name" value="Histidine kinase-like ATPase, C-terminal domain"/>
    <property type="match status" value="1"/>
</dbReference>
<dbReference type="Pfam" id="PF00512">
    <property type="entry name" value="HisKA"/>
    <property type="match status" value="1"/>
</dbReference>
<name>A0A5D4JIU8_9ACTN</name>
<reference evidence="15 16" key="1">
    <citation type="submission" date="2019-08" db="EMBL/GenBank/DDBJ databases">
        <title>Draft genome for granaticin producer strain Streptomyces parvus C05.</title>
        <authorList>
            <person name="Gonzalez-Pimentel J.L."/>
        </authorList>
    </citation>
    <scope>NUCLEOTIDE SEQUENCE [LARGE SCALE GENOMIC DNA]</scope>
    <source>
        <strain evidence="15 16">C05</strain>
    </source>
</reference>
<feature type="transmembrane region" description="Helical" evidence="12">
    <location>
        <begin position="163"/>
        <end position="183"/>
    </location>
</feature>
<dbReference type="InterPro" id="IPR004358">
    <property type="entry name" value="Sig_transdc_His_kin-like_C"/>
</dbReference>
<dbReference type="PANTHER" id="PTHR45436">
    <property type="entry name" value="SENSOR HISTIDINE KINASE YKOH"/>
    <property type="match status" value="1"/>
</dbReference>
<dbReference type="FunFam" id="1.10.287.130:FF:000001">
    <property type="entry name" value="Two-component sensor histidine kinase"/>
    <property type="match status" value="1"/>
</dbReference>
<keyword evidence="5" id="KW-0597">Phosphoprotein</keyword>
<evidence type="ECO:0000256" key="12">
    <source>
        <dbReference type="SAM" id="Phobius"/>
    </source>
</evidence>
<evidence type="ECO:0000256" key="7">
    <source>
        <dbReference type="ARBA" id="ARBA00022692"/>
    </source>
</evidence>
<dbReference type="Pfam" id="PF02518">
    <property type="entry name" value="HATPase_c"/>
    <property type="match status" value="1"/>
</dbReference>
<evidence type="ECO:0000259" key="13">
    <source>
        <dbReference type="PROSITE" id="PS50109"/>
    </source>
</evidence>
<comment type="caution">
    <text evidence="15">The sequence shown here is derived from an EMBL/GenBank/DDBJ whole genome shotgun (WGS) entry which is preliminary data.</text>
</comment>
<comment type="catalytic activity">
    <reaction evidence="1">
        <text>ATP + protein L-histidine = ADP + protein N-phospho-L-histidine.</text>
        <dbReference type="EC" id="2.7.13.3"/>
    </reaction>
</comment>
<keyword evidence="16" id="KW-1185">Reference proteome</keyword>
<dbReference type="SUPFAM" id="SSF55874">
    <property type="entry name" value="ATPase domain of HSP90 chaperone/DNA topoisomerase II/histidine kinase"/>
    <property type="match status" value="1"/>
</dbReference>
<organism evidence="15 16">
    <name type="scientific">Streptomyces parvus</name>
    <dbReference type="NCBI Taxonomy" id="66428"/>
    <lineage>
        <taxon>Bacteria</taxon>
        <taxon>Bacillati</taxon>
        <taxon>Actinomycetota</taxon>
        <taxon>Actinomycetes</taxon>
        <taxon>Kitasatosporales</taxon>
        <taxon>Streptomycetaceae</taxon>
        <taxon>Streptomyces</taxon>
    </lineage>
</organism>
<dbReference type="FunFam" id="3.30.565.10:FF:000006">
    <property type="entry name" value="Sensor histidine kinase WalK"/>
    <property type="match status" value="1"/>
</dbReference>
<dbReference type="AlphaFoldDB" id="A0A5D4JIU8"/>
<dbReference type="InterPro" id="IPR003660">
    <property type="entry name" value="HAMP_dom"/>
</dbReference>
<keyword evidence="8" id="KW-0418">Kinase</keyword>
<keyword evidence="11 12" id="KW-0472">Membrane</keyword>
<comment type="cofactor">
    <cofactor evidence="2">
        <name>a divalent metal cation</name>
        <dbReference type="ChEBI" id="CHEBI:60240"/>
    </cofactor>
</comment>
<dbReference type="InterPro" id="IPR036890">
    <property type="entry name" value="HATPase_C_sf"/>
</dbReference>
<gene>
    <name evidence="15" type="ORF">FY004_06980</name>
</gene>
<dbReference type="GO" id="GO:0005886">
    <property type="term" value="C:plasma membrane"/>
    <property type="evidence" value="ECO:0007669"/>
    <property type="project" value="UniProtKB-SubCell"/>
</dbReference>
<evidence type="ECO:0000256" key="10">
    <source>
        <dbReference type="ARBA" id="ARBA00023012"/>
    </source>
</evidence>
<dbReference type="CDD" id="cd00082">
    <property type="entry name" value="HisKA"/>
    <property type="match status" value="1"/>
</dbReference>
<feature type="domain" description="Histidine kinase" evidence="13">
    <location>
        <begin position="259"/>
        <end position="485"/>
    </location>
</feature>
<dbReference type="InterPro" id="IPR003661">
    <property type="entry name" value="HisK_dim/P_dom"/>
</dbReference>
<evidence type="ECO:0000259" key="14">
    <source>
        <dbReference type="PROSITE" id="PS50885"/>
    </source>
</evidence>
<evidence type="ECO:0000256" key="2">
    <source>
        <dbReference type="ARBA" id="ARBA00001968"/>
    </source>
</evidence>
<evidence type="ECO:0000256" key="5">
    <source>
        <dbReference type="ARBA" id="ARBA00022553"/>
    </source>
</evidence>
<proteinExistence type="predicted"/>
<evidence type="ECO:0000313" key="15">
    <source>
        <dbReference type="EMBL" id="TYR65301.1"/>
    </source>
</evidence>
<dbReference type="PANTHER" id="PTHR45436:SF5">
    <property type="entry name" value="SENSOR HISTIDINE KINASE TRCS"/>
    <property type="match status" value="1"/>
</dbReference>
<dbReference type="SUPFAM" id="SSF158472">
    <property type="entry name" value="HAMP domain-like"/>
    <property type="match status" value="1"/>
</dbReference>
<feature type="domain" description="HAMP" evidence="14">
    <location>
        <begin position="184"/>
        <end position="237"/>
    </location>
</feature>
<evidence type="ECO:0000256" key="4">
    <source>
        <dbReference type="ARBA" id="ARBA00012438"/>
    </source>
</evidence>
<dbReference type="GO" id="GO:0000155">
    <property type="term" value="F:phosphorelay sensor kinase activity"/>
    <property type="evidence" value="ECO:0007669"/>
    <property type="project" value="InterPro"/>
</dbReference>
<dbReference type="SMART" id="SM00304">
    <property type="entry name" value="HAMP"/>
    <property type="match status" value="1"/>
</dbReference>
<keyword evidence="10" id="KW-0902">Two-component regulatory system</keyword>
<dbReference type="CDD" id="cd06225">
    <property type="entry name" value="HAMP"/>
    <property type="match status" value="1"/>
</dbReference>
<dbReference type="Gene3D" id="1.10.287.130">
    <property type="match status" value="1"/>
</dbReference>
<evidence type="ECO:0000256" key="6">
    <source>
        <dbReference type="ARBA" id="ARBA00022679"/>
    </source>
</evidence>
<dbReference type="Proteomes" id="UP000323242">
    <property type="component" value="Unassembled WGS sequence"/>
</dbReference>
<dbReference type="PROSITE" id="PS50109">
    <property type="entry name" value="HIS_KIN"/>
    <property type="match status" value="1"/>
</dbReference>
<dbReference type="InterPro" id="IPR050428">
    <property type="entry name" value="TCS_sensor_his_kinase"/>
</dbReference>
<evidence type="ECO:0000256" key="1">
    <source>
        <dbReference type="ARBA" id="ARBA00000085"/>
    </source>
</evidence>
<dbReference type="EC" id="2.7.13.3" evidence="4"/>
<dbReference type="PROSITE" id="PS50885">
    <property type="entry name" value="HAMP"/>
    <property type="match status" value="1"/>
</dbReference>
<comment type="subcellular location">
    <subcellularLocation>
        <location evidence="3">Cell membrane</location>
    </subcellularLocation>
</comment>
<dbReference type="InterPro" id="IPR005467">
    <property type="entry name" value="His_kinase_dom"/>
</dbReference>
<dbReference type="SUPFAM" id="SSF47384">
    <property type="entry name" value="Homodimeric domain of signal transducing histidine kinase"/>
    <property type="match status" value="1"/>
</dbReference>
<keyword evidence="7 12" id="KW-0812">Transmembrane</keyword>
<dbReference type="GO" id="GO:0005509">
    <property type="term" value="F:calcium ion binding"/>
    <property type="evidence" value="ECO:0007669"/>
    <property type="project" value="UniProtKB-ARBA"/>
</dbReference>
<evidence type="ECO:0000256" key="8">
    <source>
        <dbReference type="ARBA" id="ARBA00022777"/>
    </source>
</evidence>
<sequence>MPLRVHLVTVVTVLLTLALTGAGWAATEVMSGHLIGQVDTKLEQNAKRVAARVEASGTLRALPEPGTEPGRGPLVSTTSLIQIRSSQGTVLAQTPEPGDDPALVLPSFMPGMAADQPFTVPGAPGQGHAWRVIQRETDATDRSVLVAVSLEDVEATLTRLESAIRQIGLVTVVLLTVIAYLVIRFSLRPLLRMEATAEAIAAGDLSARAPEAGPRTEVGRLGNALNRMLGEIETAFQARQASEAAAREAEHRMRRFVADASHELRTPLTSTRGYAELYRQGAIRDREHLDRVMRRIEGESVRMAALVDDLLLLARLDREPEQEHTALDLTPLLVDAVQDARAAQRDRTIRLVLPHAPRPTGSHSDTTIHGNEARLRQVLANLIGNALHHTPPGTTVDVRLEHQSTDAGQWAVLVVADNGPGIQPGQLARIFERFYRADPARSRDNGGAGLGLSIVQAIVAQHQGRVYAHSAPGEGTVFRVWLPLH</sequence>
<dbReference type="EMBL" id="VSZQ01000026">
    <property type="protein sequence ID" value="TYR65301.1"/>
    <property type="molecule type" value="Genomic_DNA"/>
</dbReference>
<dbReference type="SMART" id="SM00388">
    <property type="entry name" value="HisKA"/>
    <property type="match status" value="1"/>
</dbReference>
<evidence type="ECO:0000313" key="16">
    <source>
        <dbReference type="Proteomes" id="UP000323242"/>
    </source>
</evidence>
<evidence type="ECO:0000256" key="9">
    <source>
        <dbReference type="ARBA" id="ARBA00022989"/>
    </source>
</evidence>
<dbReference type="SMART" id="SM00387">
    <property type="entry name" value="HATPase_c"/>
    <property type="match status" value="1"/>
</dbReference>
<dbReference type="InterPro" id="IPR003594">
    <property type="entry name" value="HATPase_dom"/>
</dbReference>
<evidence type="ECO:0000256" key="11">
    <source>
        <dbReference type="ARBA" id="ARBA00023136"/>
    </source>
</evidence>
<dbReference type="Pfam" id="PF00672">
    <property type="entry name" value="HAMP"/>
    <property type="match status" value="1"/>
</dbReference>
<protein>
    <recommendedName>
        <fullName evidence="4">histidine kinase</fullName>
        <ecNumber evidence="4">2.7.13.3</ecNumber>
    </recommendedName>
</protein>
<keyword evidence="6" id="KW-0808">Transferase</keyword>
<dbReference type="Gene3D" id="6.10.340.10">
    <property type="match status" value="1"/>
</dbReference>